<dbReference type="PROSITE" id="PS51034">
    <property type="entry name" value="ZP_2"/>
    <property type="match status" value="1"/>
</dbReference>
<dbReference type="Proteomes" id="UP000025227">
    <property type="component" value="Unplaced"/>
</dbReference>
<feature type="domain" description="ZP" evidence="2">
    <location>
        <begin position="25"/>
        <end position="291"/>
    </location>
</feature>
<evidence type="ECO:0000259" key="2">
    <source>
        <dbReference type="PROSITE" id="PS51034"/>
    </source>
</evidence>
<accession>A0A7I4Y0T1</accession>
<dbReference type="InterPro" id="IPR001507">
    <property type="entry name" value="ZP_dom"/>
</dbReference>
<dbReference type="SMART" id="SM00241">
    <property type="entry name" value="ZP"/>
    <property type="match status" value="1"/>
</dbReference>
<feature type="signal peptide" evidence="1">
    <location>
        <begin position="1"/>
        <end position="15"/>
    </location>
</feature>
<evidence type="ECO:0000256" key="1">
    <source>
        <dbReference type="SAM" id="SignalP"/>
    </source>
</evidence>
<keyword evidence="1" id="KW-0732">Signal</keyword>
<evidence type="ECO:0000313" key="3">
    <source>
        <dbReference type="Proteomes" id="UP000025227"/>
    </source>
</evidence>
<organism evidence="3 4">
    <name type="scientific">Haemonchus contortus</name>
    <name type="common">Barber pole worm</name>
    <dbReference type="NCBI Taxonomy" id="6289"/>
    <lineage>
        <taxon>Eukaryota</taxon>
        <taxon>Metazoa</taxon>
        <taxon>Ecdysozoa</taxon>
        <taxon>Nematoda</taxon>
        <taxon>Chromadorea</taxon>
        <taxon>Rhabditida</taxon>
        <taxon>Rhabditina</taxon>
        <taxon>Rhabditomorpha</taxon>
        <taxon>Strongyloidea</taxon>
        <taxon>Trichostrongylidae</taxon>
        <taxon>Haemonchus</taxon>
    </lineage>
</organism>
<protein>
    <submittedName>
        <fullName evidence="4">ZP domain-containing protein</fullName>
    </submittedName>
</protein>
<dbReference type="PANTHER" id="PTHR46560">
    <property type="entry name" value="CYPHER, ISOFORM B"/>
    <property type="match status" value="1"/>
</dbReference>
<reference evidence="4" key="1">
    <citation type="submission" date="2020-12" db="UniProtKB">
        <authorList>
            <consortium name="WormBaseParasite"/>
        </authorList>
    </citation>
    <scope>IDENTIFICATION</scope>
    <source>
        <strain evidence="4">MHco3</strain>
    </source>
</reference>
<dbReference type="WBParaSite" id="HCON_00029510-00001">
    <property type="protein sequence ID" value="HCON_00029510-00001"/>
    <property type="gene ID" value="HCON_00029510"/>
</dbReference>
<proteinExistence type="predicted"/>
<feature type="chain" id="PRO_5029815302" evidence="1">
    <location>
        <begin position="16"/>
        <end position="365"/>
    </location>
</feature>
<name>A0A7I4Y0T1_HAECO</name>
<dbReference type="AlphaFoldDB" id="A0A7I4Y0T1"/>
<dbReference type="OrthoDB" id="6432511at2759"/>
<dbReference type="OMA" id="KCIYANG"/>
<dbReference type="PANTHER" id="PTHR46560:SF5">
    <property type="entry name" value="CYPHER, ISOFORM B"/>
    <property type="match status" value="1"/>
</dbReference>
<keyword evidence="3" id="KW-1185">Reference proteome</keyword>
<evidence type="ECO:0000313" key="4">
    <source>
        <dbReference type="WBParaSite" id="HCON_00029510-00001"/>
    </source>
</evidence>
<sequence>MTLIFLLLLISSCCSLPTIINTSIACDKTDFLLRIKFNETFTGLIQTEKGDPNCVYVNASIQRGTDYEVKIPLIGCETRRNDEGNYENEISVQNTERFDAKNDKRYLLTCIPANPIFRSDSPQTTANNDRFVNSRDFSRDSHVTVSFGGVTIDTQSTTVMTIVSSPKIDYQVSVRDGDEPTAPQLKRPLAVGDRVTYTVHLGPSNNGRIGRCWASDGKSELELSDNDGCSVQRAGEVWGDFDVSRDERGTTFLNHIKAWAFPTSNEVNIFCNLHVCADCAQVPCRSRPRRVPAVGDDMSSSDDDLSPPIPVHASFRLRRLAEPTSASASPESAETLMTSTSFRHNVITGIISFTLLTLWLENLYS</sequence>